<comment type="function">
    <text evidence="1 9">This protein is a component of the acetyl coenzyme A carboxylase complex; first, biotin carboxylase catalyzes the carboxylation of the carrier protein and then the transcarboxylase transfers the carboxyl group to form malonyl-CoA.</text>
</comment>
<keyword evidence="7 9" id="KW-0275">Fatty acid biosynthesis</keyword>
<dbReference type="GO" id="GO:0006633">
    <property type="term" value="P:fatty acid biosynthetic process"/>
    <property type="evidence" value="ECO:0007669"/>
    <property type="project" value="UniProtKB-UniPathway"/>
</dbReference>
<keyword evidence="8 9" id="KW-0092">Biotin</keyword>
<dbReference type="Proteomes" id="UP000005939">
    <property type="component" value="Unassembled WGS sequence"/>
</dbReference>
<evidence type="ECO:0000256" key="6">
    <source>
        <dbReference type="ARBA" id="ARBA00023098"/>
    </source>
</evidence>
<keyword evidence="6 9" id="KW-0443">Lipid metabolism</keyword>
<evidence type="ECO:0000256" key="8">
    <source>
        <dbReference type="ARBA" id="ARBA00023267"/>
    </source>
</evidence>
<evidence type="ECO:0000256" key="2">
    <source>
        <dbReference type="ARBA" id="ARBA00005194"/>
    </source>
</evidence>
<dbReference type="PROSITE" id="PS00188">
    <property type="entry name" value="BIOTIN"/>
    <property type="match status" value="1"/>
</dbReference>
<protein>
    <recommendedName>
        <fullName evidence="3 9">Biotin carboxyl carrier protein of acetyl-CoA carboxylase</fullName>
    </recommendedName>
</protein>
<organism evidence="11 12">
    <name type="scientific">Commensalibacter intestini A911</name>
    <dbReference type="NCBI Taxonomy" id="1088868"/>
    <lineage>
        <taxon>Bacteria</taxon>
        <taxon>Pseudomonadati</taxon>
        <taxon>Pseudomonadota</taxon>
        <taxon>Alphaproteobacteria</taxon>
        <taxon>Acetobacterales</taxon>
        <taxon>Acetobacteraceae</taxon>
    </lineage>
</organism>
<evidence type="ECO:0000256" key="5">
    <source>
        <dbReference type="ARBA" id="ARBA00022832"/>
    </source>
</evidence>
<dbReference type="EMBL" id="AGFR01000009">
    <property type="protein sequence ID" value="EHD13322.1"/>
    <property type="molecule type" value="Genomic_DNA"/>
</dbReference>
<name>G6F1L8_9PROT</name>
<evidence type="ECO:0000313" key="11">
    <source>
        <dbReference type="EMBL" id="EHD13322.1"/>
    </source>
</evidence>
<dbReference type="GO" id="GO:0009317">
    <property type="term" value="C:acetyl-CoA carboxylase complex"/>
    <property type="evidence" value="ECO:0007669"/>
    <property type="project" value="InterPro"/>
</dbReference>
<dbReference type="InterPro" id="IPR001249">
    <property type="entry name" value="AcCoA_biotinCC"/>
</dbReference>
<dbReference type="PANTHER" id="PTHR45266:SF3">
    <property type="entry name" value="OXALOACETATE DECARBOXYLASE ALPHA CHAIN"/>
    <property type="match status" value="1"/>
</dbReference>
<evidence type="ECO:0000256" key="9">
    <source>
        <dbReference type="RuleBase" id="RU364072"/>
    </source>
</evidence>
<dbReference type="PANTHER" id="PTHR45266">
    <property type="entry name" value="OXALOACETATE DECARBOXYLASE ALPHA CHAIN"/>
    <property type="match status" value="1"/>
</dbReference>
<feature type="domain" description="Lipoyl-binding" evidence="10">
    <location>
        <begin position="75"/>
        <end position="151"/>
    </location>
</feature>
<evidence type="ECO:0000256" key="7">
    <source>
        <dbReference type="ARBA" id="ARBA00023160"/>
    </source>
</evidence>
<dbReference type="STRING" id="1088868.CIN_15140"/>
<dbReference type="eggNOG" id="COG0511">
    <property type="taxonomic scope" value="Bacteria"/>
</dbReference>
<comment type="pathway">
    <text evidence="2 9">Lipid metabolism; fatty acid biosynthesis.</text>
</comment>
<sequence length="151" mass="15782">MSKLLVDAEVIRALADILTETGLSEIEIAEKDQRIRVARNLGGSTVVAPVAAPAAIAGEAAEQTAQQSQDISKHPGAVLSPMIGVAYLTADPASPPFVTVGQTVQSGQVILLIEAMKTFNQIRAHKSGKITRILVSAGDPVEYGEVLAVIE</sequence>
<dbReference type="PROSITE" id="PS50968">
    <property type="entry name" value="BIOTINYL_LIPOYL"/>
    <property type="match status" value="1"/>
</dbReference>
<gene>
    <name evidence="11" type="ORF">CIN_15140</name>
</gene>
<dbReference type="InterPro" id="IPR000089">
    <property type="entry name" value="Biotin_lipoyl"/>
</dbReference>
<dbReference type="GO" id="GO:0003989">
    <property type="term" value="F:acetyl-CoA carboxylase activity"/>
    <property type="evidence" value="ECO:0007669"/>
    <property type="project" value="InterPro"/>
</dbReference>
<proteinExistence type="predicted"/>
<reference evidence="11 12" key="1">
    <citation type="submission" date="2011-10" db="EMBL/GenBank/DDBJ databases">
        <title>Genome Sequence of Commensalibacter intestini A911, isolated from Drosophila gut.</title>
        <authorList>
            <person name="Lee W.-J."/>
            <person name="Kim E.-K."/>
        </authorList>
    </citation>
    <scope>NUCLEOTIDE SEQUENCE [LARGE SCALE GENOMIC DNA]</scope>
    <source>
        <strain evidence="11 12">A911</strain>
    </source>
</reference>
<dbReference type="InterPro" id="IPR050709">
    <property type="entry name" value="Biotin_Carboxyl_Carrier/Decarb"/>
</dbReference>
<keyword evidence="5 9" id="KW-0276">Fatty acid metabolism</keyword>
<evidence type="ECO:0000259" key="10">
    <source>
        <dbReference type="PROSITE" id="PS50968"/>
    </source>
</evidence>
<dbReference type="PATRIC" id="fig|1088868.3.peg.1522"/>
<dbReference type="PRINTS" id="PR01071">
    <property type="entry name" value="ACOABIOTINCC"/>
</dbReference>
<dbReference type="Pfam" id="PF00364">
    <property type="entry name" value="Biotin_lipoyl"/>
    <property type="match status" value="1"/>
</dbReference>
<dbReference type="InterPro" id="IPR011053">
    <property type="entry name" value="Single_hybrid_motif"/>
</dbReference>
<accession>G6F1L8</accession>
<evidence type="ECO:0000256" key="4">
    <source>
        <dbReference type="ARBA" id="ARBA00022516"/>
    </source>
</evidence>
<evidence type="ECO:0000256" key="1">
    <source>
        <dbReference type="ARBA" id="ARBA00003761"/>
    </source>
</evidence>
<dbReference type="Gene3D" id="2.40.50.100">
    <property type="match status" value="1"/>
</dbReference>
<dbReference type="OrthoDB" id="9811735at2"/>
<dbReference type="UniPathway" id="UPA00094"/>
<dbReference type="CDD" id="cd06850">
    <property type="entry name" value="biotinyl_domain"/>
    <property type="match status" value="1"/>
</dbReference>
<comment type="caution">
    <text evidence="11">The sequence shown here is derived from an EMBL/GenBank/DDBJ whole genome shotgun (WGS) entry which is preliminary data.</text>
</comment>
<evidence type="ECO:0000256" key="3">
    <source>
        <dbReference type="ARBA" id="ARBA00017562"/>
    </source>
</evidence>
<dbReference type="RefSeq" id="WP_008854504.1">
    <property type="nucleotide sequence ID" value="NZ_AGFR01000009.1"/>
</dbReference>
<keyword evidence="4 9" id="KW-0444">Lipid biosynthesis</keyword>
<dbReference type="InterPro" id="IPR001882">
    <property type="entry name" value="Biotin_BS"/>
</dbReference>
<dbReference type="SUPFAM" id="SSF51230">
    <property type="entry name" value="Single hybrid motif"/>
    <property type="match status" value="1"/>
</dbReference>
<dbReference type="AlphaFoldDB" id="G6F1L8"/>
<evidence type="ECO:0000313" key="12">
    <source>
        <dbReference type="Proteomes" id="UP000005939"/>
    </source>
</evidence>